<accession>A0A162TIX2</accession>
<evidence type="ECO:0000313" key="1">
    <source>
        <dbReference type="EMBL" id="OAD68952.1"/>
    </source>
</evidence>
<dbReference type="InParanoid" id="A0A162TIX2"/>
<organism evidence="1 2">
    <name type="scientific">Phycomyces blakesleeanus (strain ATCC 8743b / DSM 1359 / FGSC 10004 / NBRC 33097 / NRRL 1555)</name>
    <dbReference type="NCBI Taxonomy" id="763407"/>
    <lineage>
        <taxon>Eukaryota</taxon>
        <taxon>Fungi</taxon>
        <taxon>Fungi incertae sedis</taxon>
        <taxon>Mucoromycota</taxon>
        <taxon>Mucoromycotina</taxon>
        <taxon>Mucoromycetes</taxon>
        <taxon>Mucorales</taxon>
        <taxon>Phycomycetaceae</taxon>
        <taxon>Phycomyces</taxon>
    </lineage>
</organism>
<protein>
    <submittedName>
        <fullName evidence="1">Uncharacterized protein</fullName>
    </submittedName>
</protein>
<gene>
    <name evidence="1" type="ORF">PHYBLDRAFT_149954</name>
</gene>
<dbReference type="RefSeq" id="XP_018286992.1">
    <property type="nucleotide sequence ID" value="XM_018432369.1"/>
</dbReference>
<sequence length="87" mass="9854">MFAQSSLTAISIPSASAIRQRSYSQESPTFPNESFMDIDSGYCSLDELEVLFTEHGDDEDDIEILLDPSELDLEDQFVYEMCNISIF</sequence>
<dbReference type="VEuPathDB" id="FungiDB:PHYBLDRAFT_149954"/>
<proteinExistence type="predicted"/>
<keyword evidence="2" id="KW-1185">Reference proteome</keyword>
<dbReference type="AlphaFoldDB" id="A0A162TIX2"/>
<dbReference type="Proteomes" id="UP000077315">
    <property type="component" value="Unassembled WGS sequence"/>
</dbReference>
<dbReference type="GeneID" id="28993275"/>
<evidence type="ECO:0000313" key="2">
    <source>
        <dbReference type="Proteomes" id="UP000077315"/>
    </source>
</evidence>
<dbReference type="EMBL" id="KV440993">
    <property type="protein sequence ID" value="OAD68952.1"/>
    <property type="molecule type" value="Genomic_DNA"/>
</dbReference>
<name>A0A162TIX2_PHYB8</name>
<reference evidence="2" key="1">
    <citation type="submission" date="2015-06" db="EMBL/GenBank/DDBJ databases">
        <title>Expansion of signal transduction pathways in fungi by whole-genome duplication.</title>
        <authorList>
            <consortium name="DOE Joint Genome Institute"/>
            <person name="Corrochano L.M."/>
            <person name="Kuo A."/>
            <person name="Marcet-Houben M."/>
            <person name="Polaino S."/>
            <person name="Salamov A."/>
            <person name="Villalobos J.M."/>
            <person name="Alvarez M.I."/>
            <person name="Avalos J."/>
            <person name="Benito E.P."/>
            <person name="Benoit I."/>
            <person name="Burger G."/>
            <person name="Camino L.P."/>
            <person name="Canovas D."/>
            <person name="Cerda-Olmedo E."/>
            <person name="Cheng J.-F."/>
            <person name="Dominguez A."/>
            <person name="Elias M."/>
            <person name="Eslava A.P."/>
            <person name="Glaser F."/>
            <person name="Grimwood J."/>
            <person name="Gutierrez G."/>
            <person name="Heitman J."/>
            <person name="Henrissat B."/>
            <person name="Iturriaga E.A."/>
            <person name="Lang B.F."/>
            <person name="Lavin J.L."/>
            <person name="Lee S."/>
            <person name="Li W."/>
            <person name="Lindquist E."/>
            <person name="Lopez-Garcia S."/>
            <person name="Luque E.M."/>
            <person name="Marcos A.T."/>
            <person name="Martin J."/>
            <person name="McCluskey K."/>
            <person name="Medina H.R."/>
            <person name="Miralles-Duran A."/>
            <person name="Miyazaki A."/>
            <person name="Munoz-Torres E."/>
            <person name="Oguiza J.A."/>
            <person name="Ohm R."/>
            <person name="Olmedo M."/>
            <person name="Orejas M."/>
            <person name="Ortiz-Castellanos L."/>
            <person name="Pisabarro A.G."/>
            <person name="Rodriguez-Romero J."/>
            <person name="Ruiz-Herrera J."/>
            <person name="Ruiz-Vazquez R."/>
            <person name="Sanz C."/>
            <person name="Schackwitz W."/>
            <person name="Schmutz J."/>
            <person name="Shahriari M."/>
            <person name="Shelest E."/>
            <person name="Silva-Franco F."/>
            <person name="Soanes D."/>
            <person name="Syed K."/>
            <person name="Tagua V.G."/>
            <person name="Talbot N.J."/>
            <person name="Thon M."/>
            <person name="De vries R.P."/>
            <person name="Wiebenga A."/>
            <person name="Yadav J.S."/>
            <person name="Braun E.L."/>
            <person name="Baker S."/>
            <person name="Garre V."/>
            <person name="Horwitz B."/>
            <person name="Torres-Martinez S."/>
            <person name="Idnurm A."/>
            <person name="Herrera-Estrella A."/>
            <person name="Gabaldon T."/>
            <person name="Grigoriev I.V."/>
        </authorList>
    </citation>
    <scope>NUCLEOTIDE SEQUENCE [LARGE SCALE GENOMIC DNA]</scope>
    <source>
        <strain evidence="2">NRRL 1555(-)</strain>
    </source>
</reference>